<comment type="caution">
    <text evidence="1">The sequence shown here is derived from an EMBL/GenBank/DDBJ whole genome shotgun (WGS) entry which is preliminary data.</text>
</comment>
<accession>A0A0R1ZJV5</accession>
<sequence length="101" mass="11296">MKRIKHFSTWADRMLNTYAIGPTEAELISGVDEAMAKNGIGTRVRHLVIEDLLNQEVVKGRSYDLAKALENLKHPERCSLTEAETNTALKILSTEVTDNVN</sequence>
<proteinExistence type="predicted"/>
<name>A0A0R1ZJV5_9LACO</name>
<organism evidence="1 2">
    <name type="scientific">Lacticaseibacillus sharpeae JCM 1186 = DSM 20505</name>
    <dbReference type="NCBI Taxonomy" id="1291052"/>
    <lineage>
        <taxon>Bacteria</taxon>
        <taxon>Bacillati</taxon>
        <taxon>Bacillota</taxon>
        <taxon>Bacilli</taxon>
        <taxon>Lactobacillales</taxon>
        <taxon>Lactobacillaceae</taxon>
        <taxon>Lacticaseibacillus</taxon>
    </lineage>
</organism>
<evidence type="ECO:0000313" key="1">
    <source>
        <dbReference type="EMBL" id="KRM54799.1"/>
    </source>
</evidence>
<dbReference type="AlphaFoldDB" id="A0A0R1ZJV5"/>
<dbReference type="EMBL" id="AYYO01000044">
    <property type="protein sequence ID" value="KRM54799.1"/>
    <property type="molecule type" value="Genomic_DNA"/>
</dbReference>
<dbReference type="RefSeq" id="WP_054677334.1">
    <property type="nucleotide sequence ID" value="NZ_AYYO01000044.1"/>
</dbReference>
<dbReference type="STRING" id="1291052.FC18_GL002216"/>
<gene>
    <name evidence="1" type="ORF">FC18_GL002216</name>
</gene>
<dbReference type="Proteomes" id="UP000051679">
    <property type="component" value="Unassembled WGS sequence"/>
</dbReference>
<protein>
    <submittedName>
        <fullName evidence="1">Uncharacterized protein</fullName>
    </submittedName>
</protein>
<evidence type="ECO:0000313" key="2">
    <source>
        <dbReference type="Proteomes" id="UP000051679"/>
    </source>
</evidence>
<keyword evidence="2" id="KW-1185">Reference proteome</keyword>
<dbReference type="PATRIC" id="fig|1291052.5.peg.2282"/>
<reference evidence="1 2" key="1">
    <citation type="journal article" date="2015" name="Genome Announc.">
        <title>Expanding the biotechnology potential of lactobacilli through comparative genomics of 213 strains and associated genera.</title>
        <authorList>
            <person name="Sun Z."/>
            <person name="Harris H.M."/>
            <person name="McCann A."/>
            <person name="Guo C."/>
            <person name="Argimon S."/>
            <person name="Zhang W."/>
            <person name="Yang X."/>
            <person name="Jeffery I.B."/>
            <person name="Cooney J.C."/>
            <person name="Kagawa T.F."/>
            <person name="Liu W."/>
            <person name="Song Y."/>
            <person name="Salvetti E."/>
            <person name="Wrobel A."/>
            <person name="Rasinkangas P."/>
            <person name="Parkhill J."/>
            <person name="Rea M.C."/>
            <person name="O'Sullivan O."/>
            <person name="Ritari J."/>
            <person name="Douillard F.P."/>
            <person name="Paul Ross R."/>
            <person name="Yang R."/>
            <person name="Briner A.E."/>
            <person name="Felis G.E."/>
            <person name="de Vos W.M."/>
            <person name="Barrangou R."/>
            <person name="Klaenhammer T.R."/>
            <person name="Caufield P.W."/>
            <person name="Cui Y."/>
            <person name="Zhang H."/>
            <person name="O'Toole P.W."/>
        </authorList>
    </citation>
    <scope>NUCLEOTIDE SEQUENCE [LARGE SCALE GENOMIC DNA]</scope>
    <source>
        <strain evidence="1 2">DSM 20505</strain>
    </source>
</reference>